<keyword evidence="1" id="KW-0812">Transmembrane</keyword>
<proteinExistence type="predicted"/>
<dbReference type="AlphaFoldDB" id="A0A929PY85"/>
<dbReference type="RefSeq" id="WP_194113214.1">
    <property type="nucleotide sequence ID" value="NZ_JADFFL010000008.1"/>
</dbReference>
<feature type="transmembrane region" description="Helical" evidence="1">
    <location>
        <begin position="33"/>
        <end position="55"/>
    </location>
</feature>
<accession>A0A929PY85</accession>
<protein>
    <submittedName>
        <fullName evidence="2">Uncharacterized protein</fullName>
    </submittedName>
</protein>
<reference evidence="2" key="1">
    <citation type="submission" date="2020-10" db="EMBL/GenBank/DDBJ databases">
        <title>Mucilaginibacter mali sp. nov., isolated from rhizosphere soil of apple orchard.</title>
        <authorList>
            <person name="Lee J.-S."/>
            <person name="Kim H.S."/>
            <person name="Kim J.-S."/>
        </authorList>
    </citation>
    <scope>NUCLEOTIDE SEQUENCE</scope>
    <source>
        <strain evidence="2">KCTC 22746</strain>
    </source>
</reference>
<keyword evidence="1" id="KW-1133">Transmembrane helix</keyword>
<gene>
    <name evidence="2" type="ORF">IRJ16_18935</name>
</gene>
<name>A0A929PY85_9SPHI</name>
<dbReference type="EMBL" id="JADFFL010000008">
    <property type="protein sequence ID" value="MBE9663966.1"/>
    <property type="molecule type" value="Genomic_DNA"/>
</dbReference>
<keyword evidence="3" id="KW-1185">Reference proteome</keyword>
<sequence length="126" mass="14479">MIRFIISFLIFTAIVAVAPLVLMQTGYALWIHPLFWKMFVFFGIVTFVVSQSVLLAQQRDSKTGVQVFLAATVVKLLACMTFALIYALNKPESRLPFIGGFFYLYFVYTAFEIYSLLSNLRDQIKR</sequence>
<evidence type="ECO:0000313" key="2">
    <source>
        <dbReference type="EMBL" id="MBE9663966.1"/>
    </source>
</evidence>
<feature type="transmembrane region" description="Helical" evidence="1">
    <location>
        <begin position="67"/>
        <end position="89"/>
    </location>
</feature>
<keyword evidence="1" id="KW-0472">Membrane</keyword>
<comment type="caution">
    <text evidence="2">The sequence shown here is derived from an EMBL/GenBank/DDBJ whole genome shotgun (WGS) entry which is preliminary data.</text>
</comment>
<dbReference type="Proteomes" id="UP000622475">
    <property type="component" value="Unassembled WGS sequence"/>
</dbReference>
<feature type="transmembrane region" description="Helical" evidence="1">
    <location>
        <begin position="95"/>
        <end position="117"/>
    </location>
</feature>
<evidence type="ECO:0000256" key="1">
    <source>
        <dbReference type="SAM" id="Phobius"/>
    </source>
</evidence>
<organism evidence="2 3">
    <name type="scientific">Mucilaginibacter myungsuensis</name>
    <dbReference type="NCBI Taxonomy" id="649104"/>
    <lineage>
        <taxon>Bacteria</taxon>
        <taxon>Pseudomonadati</taxon>
        <taxon>Bacteroidota</taxon>
        <taxon>Sphingobacteriia</taxon>
        <taxon>Sphingobacteriales</taxon>
        <taxon>Sphingobacteriaceae</taxon>
        <taxon>Mucilaginibacter</taxon>
    </lineage>
</organism>
<evidence type="ECO:0000313" key="3">
    <source>
        <dbReference type="Proteomes" id="UP000622475"/>
    </source>
</evidence>